<gene>
    <name evidence="13" type="primary">ATP6</name>
</gene>
<dbReference type="InterPro" id="IPR000568">
    <property type="entry name" value="ATP_synth_F0_asu"/>
</dbReference>
<keyword evidence="9 12" id="KW-0472">Membrane</keyword>
<sequence length="224" mass="24920">MSTDLFSSFDDINFCLWGSHMNYFISAVPMFIFVFGVGYFSGGVYRFMFSLLDSLTKKSFLSGVELMMPCLFIFMLFMNLSGLIPYGFSWTSHFAITYGLAIPFWLGLIMSSVLWNWSLVSSGLLPYGVKGLLAVMMVWVEIVSNLARPLFLGMRLTVNMMVGQVILGLSGSILSSLIVSGYFVGSGIVLVVMLLLIVLEIGVAVIQAYLFCFLLTVYIDEYSV</sequence>
<evidence type="ECO:0000256" key="7">
    <source>
        <dbReference type="ARBA" id="ARBA00022989"/>
    </source>
</evidence>
<evidence type="ECO:0000256" key="12">
    <source>
        <dbReference type="SAM" id="Phobius"/>
    </source>
</evidence>
<evidence type="ECO:0000313" key="13">
    <source>
        <dbReference type="EMBL" id="AQZ26178.1"/>
    </source>
</evidence>
<organism evidence="13">
    <name type="scientific">Tropidomya abbreviata</name>
    <dbReference type="NCBI Taxonomy" id="102404"/>
    <lineage>
        <taxon>Eukaryota</taxon>
        <taxon>Metazoa</taxon>
        <taxon>Spiralia</taxon>
        <taxon>Lophotrochozoa</taxon>
        <taxon>Mollusca</taxon>
        <taxon>Bivalvia</taxon>
        <taxon>Autobranchia</taxon>
        <taxon>Heteroconchia</taxon>
        <taxon>Euheterodonta</taxon>
        <taxon>Anomalodesmata</taxon>
        <taxon>Poromyoidea</taxon>
        <taxon>Poromyidae</taxon>
        <taxon>Tropidomya</taxon>
    </lineage>
</organism>
<evidence type="ECO:0000256" key="1">
    <source>
        <dbReference type="ARBA" id="ARBA00004141"/>
    </source>
</evidence>
<evidence type="ECO:0000256" key="9">
    <source>
        <dbReference type="ARBA" id="ARBA00023136"/>
    </source>
</evidence>
<keyword evidence="13" id="KW-0496">Mitochondrion</keyword>
<dbReference type="GO" id="GO:0005743">
    <property type="term" value="C:mitochondrial inner membrane"/>
    <property type="evidence" value="ECO:0007669"/>
    <property type="project" value="UniProtKB-SubCell"/>
</dbReference>
<keyword evidence="5 12" id="KW-0812">Transmembrane</keyword>
<accession>A0A1U9XPK4</accession>
<geneLocation type="mitochondrion" evidence="13"/>
<dbReference type="SUPFAM" id="SSF81336">
    <property type="entry name" value="F1F0 ATP synthase subunit A"/>
    <property type="match status" value="1"/>
</dbReference>
<dbReference type="CDD" id="cd00310">
    <property type="entry name" value="ATP-synt_Fo_a_6"/>
    <property type="match status" value="1"/>
</dbReference>
<dbReference type="InterPro" id="IPR045083">
    <property type="entry name" value="ATP_synth_F0_asu_bact/mt"/>
</dbReference>
<comment type="similarity">
    <text evidence="2">Belongs to the ATPase A chain family.</text>
</comment>
<evidence type="ECO:0000256" key="5">
    <source>
        <dbReference type="ARBA" id="ARBA00022692"/>
    </source>
</evidence>
<feature type="transmembrane region" description="Helical" evidence="12">
    <location>
        <begin position="191"/>
        <end position="219"/>
    </location>
</feature>
<keyword evidence="10" id="KW-0066">ATP synthesis</keyword>
<feature type="transmembrane region" description="Helical" evidence="12">
    <location>
        <begin position="94"/>
        <end position="117"/>
    </location>
</feature>
<keyword evidence="3" id="KW-0813">Transport</keyword>
<evidence type="ECO:0000256" key="6">
    <source>
        <dbReference type="ARBA" id="ARBA00022781"/>
    </source>
</evidence>
<proteinExistence type="inferred from homology"/>
<feature type="transmembrane region" description="Helical" evidence="12">
    <location>
        <begin position="66"/>
        <end position="88"/>
    </location>
</feature>
<evidence type="ECO:0000256" key="10">
    <source>
        <dbReference type="ARBA" id="ARBA00023310"/>
    </source>
</evidence>
<feature type="transmembrane region" description="Helical" evidence="12">
    <location>
        <begin position="162"/>
        <end position="184"/>
    </location>
</feature>
<dbReference type="RefSeq" id="YP_009353878.1">
    <property type="nucleotide sequence ID" value="NC_034304.1"/>
</dbReference>
<protein>
    <recommendedName>
        <fullName evidence="11">ATP synthase subunit a</fullName>
    </recommendedName>
</protein>
<feature type="transmembrane region" description="Helical" evidence="12">
    <location>
        <begin position="124"/>
        <end position="142"/>
    </location>
</feature>
<reference evidence="13" key="1">
    <citation type="journal article" date="2017" name="Mol. Phylogenet. Evol.">
        <title>Curious bivalves: Systematic utility and unusual properties of anomalodesmatan mitochondrial genomes.</title>
        <authorList>
            <person name="Williams S.T."/>
            <person name="Foster P.G."/>
            <person name="Hughes C."/>
            <person name="Harper E.M."/>
            <person name="Taylor J.D."/>
            <person name="Littlewood D.T."/>
            <person name="Dyal P."/>
            <person name="Hopkins K.P."/>
            <person name="Briscoe A.G."/>
        </authorList>
    </citation>
    <scope>NUCLEOTIDE SEQUENCE</scope>
</reference>
<dbReference type="EMBL" id="KX815962">
    <property type="protein sequence ID" value="AQZ26178.1"/>
    <property type="molecule type" value="Genomic_DNA"/>
</dbReference>
<dbReference type="PRINTS" id="PR00123">
    <property type="entry name" value="ATPASEA"/>
</dbReference>
<keyword evidence="7 12" id="KW-1133">Transmembrane helix</keyword>
<comment type="subcellular location">
    <subcellularLocation>
        <location evidence="1">Membrane</location>
        <topology evidence="1">Multi-pass membrane protein</topology>
    </subcellularLocation>
    <subcellularLocation>
        <location evidence="11">Mitochondrion inner membrane</location>
        <topology evidence="11">Multi-pass membrane protein</topology>
    </subcellularLocation>
</comment>
<dbReference type="NCBIfam" id="TIGR01131">
    <property type="entry name" value="ATP_synt_6_or_A"/>
    <property type="match status" value="1"/>
</dbReference>
<dbReference type="Pfam" id="PF00119">
    <property type="entry name" value="ATP-synt_A"/>
    <property type="match status" value="1"/>
</dbReference>
<dbReference type="AlphaFoldDB" id="A0A1U9XPK4"/>
<dbReference type="GO" id="GO:0045259">
    <property type="term" value="C:proton-transporting ATP synthase complex"/>
    <property type="evidence" value="ECO:0007669"/>
    <property type="project" value="UniProtKB-KW"/>
</dbReference>
<dbReference type="Gene3D" id="1.20.120.220">
    <property type="entry name" value="ATP synthase, F0 complex, subunit A"/>
    <property type="match status" value="1"/>
</dbReference>
<dbReference type="GeneID" id="32229808"/>
<name>A0A1U9XPK4_9BIVA</name>
<dbReference type="CTD" id="4508"/>
<dbReference type="PANTHER" id="PTHR11410">
    <property type="entry name" value="ATP SYNTHASE SUBUNIT A"/>
    <property type="match status" value="1"/>
</dbReference>
<evidence type="ECO:0000256" key="4">
    <source>
        <dbReference type="ARBA" id="ARBA00022547"/>
    </source>
</evidence>
<keyword evidence="4" id="KW-0138">CF(0)</keyword>
<dbReference type="PANTHER" id="PTHR11410:SF0">
    <property type="entry name" value="ATP SYNTHASE SUBUNIT A"/>
    <property type="match status" value="1"/>
</dbReference>
<feature type="transmembrane region" description="Helical" evidence="12">
    <location>
        <begin position="23"/>
        <end position="45"/>
    </location>
</feature>
<keyword evidence="6" id="KW-0375">Hydrogen ion transport</keyword>
<evidence type="ECO:0000256" key="2">
    <source>
        <dbReference type="ARBA" id="ARBA00006810"/>
    </source>
</evidence>
<keyword evidence="8" id="KW-0406">Ion transport</keyword>
<evidence type="ECO:0000256" key="3">
    <source>
        <dbReference type="ARBA" id="ARBA00022448"/>
    </source>
</evidence>
<dbReference type="GO" id="GO:0046933">
    <property type="term" value="F:proton-transporting ATP synthase activity, rotational mechanism"/>
    <property type="evidence" value="ECO:0007669"/>
    <property type="project" value="TreeGrafter"/>
</dbReference>
<evidence type="ECO:0000256" key="11">
    <source>
        <dbReference type="RuleBase" id="RU004450"/>
    </source>
</evidence>
<dbReference type="InterPro" id="IPR035908">
    <property type="entry name" value="F0_ATP_A_sf"/>
</dbReference>
<evidence type="ECO:0000256" key="8">
    <source>
        <dbReference type="ARBA" id="ARBA00023065"/>
    </source>
</evidence>